<dbReference type="Proteomes" id="UP001186974">
    <property type="component" value="Unassembled WGS sequence"/>
</dbReference>
<keyword evidence="2" id="KW-1185">Reference proteome</keyword>
<organism evidence="1 2">
    <name type="scientific">Coniosporium uncinatum</name>
    <dbReference type="NCBI Taxonomy" id="93489"/>
    <lineage>
        <taxon>Eukaryota</taxon>
        <taxon>Fungi</taxon>
        <taxon>Dikarya</taxon>
        <taxon>Ascomycota</taxon>
        <taxon>Pezizomycotina</taxon>
        <taxon>Dothideomycetes</taxon>
        <taxon>Dothideomycetes incertae sedis</taxon>
        <taxon>Coniosporium</taxon>
    </lineage>
</organism>
<dbReference type="EMBL" id="JAWDJW010001488">
    <property type="protein sequence ID" value="KAK3078951.1"/>
    <property type="molecule type" value="Genomic_DNA"/>
</dbReference>
<evidence type="ECO:0000313" key="2">
    <source>
        <dbReference type="Proteomes" id="UP001186974"/>
    </source>
</evidence>
<sequence>KSPVTMSSRTSPWLNRVLIPFWTIRILLTLFLLALYGLALAGASMLEQEYDSNKDAYSSYLNVSHRRRQITSSASEESFFDNDPDFGALFAVLGAFIGVTAIVLILDVTAIILFCNQNLQPKTFLILNCVQTTLCAVVFALSASGLGSGGVFILTFTIVTLAVFVGLLIYASVVYHRSRKERGAYVRAKDAEGEVEAQTVSYGPYPYPSPYQP</sequence>
<comment type="caution">
    <text evidence="1">The sequence shown here is derived from an EMBL/GenBank/DDBJ whole genome shotgun (WGS) entry which is preliminary data.</text>
</comment>
<name>A0ACC3DQI9_9PEZI</name>
<accession>A0ACC3DQI9</accession>
<reference evidence="1" key="1">
    <citation type="submission" date="2024-09" db="EMBL/GenBank/DDBJ databases">
        <title>Black Yeasts Isolated from many extreme environments.</title>
        <authorList>
            <person name="Coleine C."/>
            <person name="Stajich J.E."/>
            <person name="Selbmann L."/>
        </authorList>
    </citation>
    <scope>NUCLEOTIDE SEQUENCE</scope>
    <source>
        <strain evidence="1">CCFEE 5737</strain>
    </source>
</reference>
<feature type="non-terminal residue" evidence="1">
    <location>
        <position position="1"/>
    </location>
</feature>
<evidence type="ECO:0000313" key="1">
    <source>
        <dbReference type="EMBL" id="KAK3078951.1"/>
    </source>
</evidence>
<proteinExistence type="predicted"/>
<protein>
    <submittedName>
        <fullName evidence="1">Uncharacterized protein</fullName>
    </submittedName>
</protein>
<gene>
    <name evidence="1" type="ORF">LTS18_006123</name>
</gene>